<accession>A0ABU8LVV9</accession>
<evidence type="ECO:0000313" key="3">
    <source>
        <dbReference type="EMBL" id="MEJ1156009.1"/>
    </source>
</evidence>
<proteinExistence type="predicted"/>
<feature type="transmembrane region" description="Helical" evidence="1">
    <location>
        <begin position="252"/>
        <end position="273"/>
    </location>
</feature>
<feature type="transmembrane region" description="Helical" evidence="1">
    <location>
        <begin position="200"/>
        <end position="220"/>
    </location>
</feature>
<feature type="transmembrane region" description="Helical" evidence="1">
    <location>
        <begin position="226"/>
        <end position="245"/>
    </location>
</feature>
<sequence length="274" mass="29318">MPDHSIDVEQPLTRAELRAQGGAAEAEAAAMGGDYRRAARTDWREGGRSVRRWRETTLAVAFLSLGFFALGAAAIDTLVDARWAPLASGVLLWIGMAVPIVWAFSRSRPAGLLRFRAVDLLYAVVLGVALRVVAGWIEVGLGGSGAFPRYTTLDGSLGSQWLVTDLLGPVLVAPLLEEFFFRAVLLVSVYTVLRRPVGRVAAGVTAVIVSSAVFMLVHAFTAQLGTSLILSIELVGLVCSLLVMLTGRIWGAVLVHLVFNASFVVLALVGTFWT</sequence>
<keyword evidence="1" id="KW-1133">Transmembrane helix</keyword>
<evidence type="ECO:0000259" key="2">
    <source>
        <dbReference type="Pfam" id="PF02517"/>
    </source>
</evidence>
<reference evidence="3 4" key="1">
    <citation type="submission" date="2024-02" db="EMBL/GenBank/DDBJ databases">
        <authorList>
            <person name="Saticioglu I.B."/>
        </authorList>
    </citation>
    <scope>NUCLEOTIDE SEQUENCE [LARGE SCALE GENOMIC DNA]</scope>
    <source>
        <strain evidence="3 4">Mu-86</strain>
    </source>
</reference>
<dbReference type="InterPro" id="IPR003675">
    <property type="entry name" value="Rce1/LyrA-like_dom"/>
</dbReference>
<keyword evidence="4" id="KW-1185">Reference proteome</keyword>
<dbReference type="EMBL" id="JBBDGL010000003">
    <property type="protein sequence ID" value="MEJ1156009.1"/>
    <property type="molecule type" value="Genomic_DNA"/>
</dbReference>
<feature type="transmembrane region" description="Helical" evidence="1">
    <location>
        <begin position="117"/>
        <end position="137"/>
    </location>
</feature>
<protein>
    <submittedName>
        <fullName evidence="3">Type II CAAX endopeptidase family protein</fullName>
    </submittedName>
</protein>
<organism evidence="3 4">
    <name type="scientific">Microbacterium marmarense</name>
    <dbReference type="NCBI Taxonomy" id="3122051"/>
    <lineage>
        <taxon>Bacteria</taxon>
        <taxon>Bacillati</taxon>
        <taxon>Actinomycetota</taxon>
        <taxon>Actinomycetes</taxon>
        <taxon>Micrococcales</taxon>
        <taxon>Microbacteriaceae</taxon>
        <taxon>Microbacterium</taxon>
    </lineage>
</organism>
<comment type="caution">
    <text evidence="3">The sequence shown here is derived from an EMBL/GenBank/DDBJ whole genome shotgun (WGS) entry which is preliminary data.</text>
</comment>
<dbReference type="RefSeq" id="WP_337338456.1">
    <property type="nucleotide sequence ID" value="NZ_JBBDGL010000003.1"/>
</dbReference>
<name>A0ABU8LVV9_9MICO</name>
<gene>
    <name evidence="3" type="ORF">WDU96_10430</name>
</gene>
<dbReference type="Proteomes" id="UP001368654">
    <property type="component" value="Unassembled WGS sequence"/>
</dbReference>
<feature type="transmembrane region" description="Helical" evidence="1">
    <location>
        <begin position="58"/>
        <end position="79"/>
    </location>
</feature>
<feature type="transmembrane region" description="Helical" evidence="1">
    <location>
        <begin position="171"/>
        <end position="193"/>
    </location>
</feature>
<feature type="domain" description="CAAX prenyl protease 2/Lysostaphin resistance protein A-like" evidence="2">
    <location>
        <begin position="160"/>
        <end position="261"/>
    </location>
</feature>
<keyword evidence="1" id="KW-0472">Membrane</keyword>
<evidence type="ECO:0000256" key="1">
    <source>
        <dbReference type="SAM" id="Phobius"/>
    </source>
</evidence>
<feature type="transmembrane region" description="Helical" evidence="1">
    <location>
        <begin position="85"/>
        <end position="105"/>
    </location>
</feature>
<evidence type="ECO:0000313" key="4">
    <source>
        <dbReference type="Proteomes" id="UP001368654"/>
    </source>
</evidence>
<keyword evidence="1" id="KW-0812">Transmembrane</keyword>
<dbReference type="Pfam" id="PF02517">
    <property type="entry name" value="Rce1-like"/>
    <property type="match status" value="1"/>
</dbReference>